<feature type="signal peptide" evidence="1">
    <location>
        <begin position="1"/>
        <end position="15"/>
    </location>
</feature>
<protein>
    <submittedName>
        <fullName evidence="2">Uncharacterized protein</fullName>
    </submittedName>
</protein>
<dbReference type="EMBL" id="JAUKUD010000002">
    <property type="protein sequence ID" value="KAK0752463.1"/>
    <property type="molecule type" value="Genomic_DNA"/>
</dbReference>
<keyword evidence="1" id="KW-0732">Signal</keyword>
<gene>
    <name evidence="2" type="ORF">B0T18DRAFT_426919</name>
</gene>
<dbReference type="Proteomes" id="UP001172155">
    <property type="component" value="Unassembled WGS sequence"/>
</dbReference>
<keyword evidence="3" id="KW-1185">Reference proteome</keyword>
<organism evidence="2 3">
    <name type="scientific">Schizothecium vesticola</name>
    <dbReference type="NCBI Taxonomy" id="314040"/>
    <lineage>
        <taxon>Eukaryota</taxon>
        <taxon>Fungi</taxon>
        <taxon>Dikarya</taxon>
        <taxon>Ascomycota</taxon>
        <taxon>Pezizomycotina</taxon>
        <taxon>Sordariomycetes</taxon>
        <taxon>Sordariomycetidae</taxon>
        <taxon>Sordariales</taxon>
        <taxon>Schizotheciaceae</taxon>
        <taxon>Schizothecium</taxon>
    </lineage>
</organism>
<reference evidence="2" key="1">
    <citation type="submission" date="2023-06" db="EMBL/GenBank/DDBJ databases">
        <title>Genome-scale phylogeny and comparative genomics of the fungal order Sordariales.</title>
        <authorList>
            <consortium name="Lawrence Berkeley National Laboratory"/>
            <person name="Hensen N."/>
            <person name="Bonometti L."/>
            <person name="Westerberg I."/>
            <person name="Brannstrom I.O."/>
            <person name="Guillou S."/>
            <person name="Cros-Aarteil S."/>
            <person name="Calhoun S."/>
            <person name="Haridas S."/>
            <person name="Kuo A."/>
            <person name="Mondo S."/>
            <person name="Pangilinan J."/>
            <person name="Riley R."/>
            <person name="LaButti K."/>
            <person name="Andreopoulos B."/>
            <person name="Lipzen A."/>
            <person name="Chen C."/>
            <person name="Yanf M."/>
            <person name="Daum C."/>
            <person name="Ng V."/>
            <person name="Clum A."/>
            <person name="Steindorff A."/>
            <person name="Ohm R."/>
            <person name="Martin F."/>
            <person name="Silar P."/>
            <person name="Natvig D."/>
            <person name="Lalanne C."/>
            <person name="Gautier V."/>
            <person name="Ament-velasquez S.L."/>
            <person name="Kruys A."/>
            <person name="Hutchinson M.I."/>
            <person name="Powell A.J."/>
            <person name="Barry K."/>
            <person name="Miller A.N."/>
            <person name="Grigoriev I.V."/>
            <person name="Debuchy R."/>
            <person name="Gladieux P."/>
            <person name="Thoren M.H."/>
            <person name="Johannesson H."/>
        </authorList>
    </citation>
    <scope>NUCLEOTIDE SEQUENCE</scope>
    <source>
        <strain evidence="2">SMH3187-1</strain>
    </source>
</reference>
<comment type="caution">
    <text evidence="2">The sequence shown here is derived from an EMBL/GenBank/DDBJ whole genome shotgun (WGS) entry which is preliminary data.</text>
</comment>
<name>A0AA40F746_9PEZI</name>
<evidence type="ECO:0000313" key="2">
    <source>
        <dbReference type="EMBL" id="KAK0752463.1"/>
    </source>
</evidence>
<accession>A0AA40F746</accession>
<proteinExistence type="predicted"/>
<dbReference type="AlphaFoldDB" id="A0AA40F746"/>
<feature type="chain" id="PRO_5041354981" evidence="1">
    <location>
        <begin position="16"/>
        <end position="145"/>
    </location>
</feature>
<evidence type="ECO:0000256" key="1">
    <source>
        <dbReference type="SAM" id="SignalP"/>
    </source>
</evidence>
<sequence length="145" mass="15884">MRSAALTLLPALAAASQVHHPHVPRQTSSPGASACLASIESVVSSFPTIPRELVGITDIKPITDPCNYTPPATMATAFSSFQSVVVSWVSENWPKVTAVVEQCPEVKVDVEGFEKAWDILLVSRRRLRVERRLVERRAPPEALQE</sequence>
<evidence type="ECO:0000313" key="3">
    <source>
        <dbReference type="Proteomes" id="UP001172155"/>
    </source>
</evidence>